<organism evidence="1 3">
    <name type="scientific">Candidatus Electrothrix marina</name>
    <dbReference type="NCBI Taxonomy" id="1859130"/>
    <lineage>
        <taxon>Bacteria</taxon>
        <taxon>Pseudomonadati</taxon>
        <taxon>Thermodesulfobacteriota</taxon>
        <taxon>Desulfobulbia</taxon>
        <taxon>Desulfobulbales</taxon>
        <taxon>Desulfobulbaceae</taxon>
        <taxon>Candidatus Electrothrix</taxon>
    </lineage>
</organism>
<evidence type="ECO:0000313" key="4">
    <source>
        <dbReference type="Proteomes" id="UP000288892"/>
    </source>
</evidence>
<dbReference type="AlphaFoldDB" id="A0A3S3QP76"/>
<evidence type="ECO:0000313" key="2">
    <source>
        <dbReference type="EMBL" id="RWX50193.1"/>
    </source>
</evidence>
<dbReference type="EMBL" id="MTKR01000142">
    <property type="protein sequence ID" value="RWX50116.1"/>
    <property type="molecule type" value="Genomic_DNA"/>
</dbReference>
<accession>A0A3S3QP76</accession>
<keyword evidence="4" id="KW-1185">Reference proteome</keyword>
<dbReference type="EMBL" id="MTKS01000368">
    <property type="protein sequence ID" value="RWX50193.1"/>
    <property type="molecule type" value="Genomic_DNA"/>
</dbReference>
<comment type="caution">
    <text evidence="1">The sequence shown here is derived from an EMBL/GenBank/DDBJ whole genome shotgun (WGS) entry which is preliminary data.</text>
</comment>
<reference evidence="3 4" key="1">
    <citation type="submission" date="2017-01" db="EMBL/GenBank/DDBJ databases">
        <title>The cable genome- insights into the physiology and evolution of filamentous bacteria capable of sulfide oxidation via long distance electron transfer.</title>
        <authorList>
            <person name="Schreiber L."/>
            <person name="Bjerg J.T."/>
            <person name="Boggild A."/>
            <person name="Van De Vossenberg J."/>
            <person name="Meysman F."/>
            <person name="Nielsen L.P."/>
            <person name="Schramm A."/>
            <person name="Kjeldsen K.U."/>
        </authorList>
    </citation>
    <scope>NUCLEOTIDE SEQUENCE [LARGE SCALE GENOMIC DNA]</scope>
    <source>
        <strain evidence="1">A3</strain>
        <strain evidence="2">A5</strain>
    </source>
</reference>
<evidence type="ECO:0000313" key="1">
    <source>
        <dbReference type="EMBL" id="RWX50116.1"/>
    </source>
</evidence>
<proteinExistence type="predicted"/>
<dbReference type="Proteomes" id="UP000287615">
    <property type="component" value="Unassembled WGS sequence"/>
</dbReference>
<name>A0A3S3QP76_9BACT</name>
<evidence type="ECO:0000313" key="3">
    <source>
        <dbReference type="Proteomes" id="UP000287615"/>
    </source>
</evidence>
<dbReference type="Proteomes" id="UP000288892">
    <property type="component" value="Unassembled WGS sequence"/>
</dbReference>
<sequence>MLPRTAYVLLQLMNEQMVFMGGRMAGVVVGLWRRDIMVWKVRTAVSLEDYMSVMNVIFTI</sequence>
<gene>
    <name evidence="1" type="ORF">VU00_11423</name>
    <name evidence="2" type="ORF">VU01_13682</name>
</gene>
<protein>
    <submittedName>
        <fullName evidence="1">Uncharacterized protein</fullName>
    </submittedName>
</protein>